<dbReference type="PANTHER" id="PTHR16057">
    <property type="entry name" value="WINS1, 2 PROTEIN"/>
    <property type="match status" value="1"/>
</dbReference>
<protein>
    <submittedName>
        <fullName evidence="5">Protein Lines homolog 1</fullName>
    </submittedName>
</protein>
<feature type="compositionally biased region" description="Polar residues" evidence="1">
    <location>
        <begin position="625"/>
        <end position="635"/>
    </location>
</feature>
<feature type="domain" description="Protein Lines C-terminal" evidence="3">
    <location>
        <begin position="721"/>
        <end position="754"/>
    </location>
</feature>
<evidence type="ECO:0000256" key="1">
    <source>
        <dbReference type="SAM" id="MobiDB-lite"/>
    </source>
</evidence>
<dbReference type="PANTHER" id="PTHR16057:SF1">
    <property type="entry name" value="PROTEIN LINES HOMOLOG 1"/>
    <property type="match status" value="1"/>
</dbReference>
<proteinExistence type="predicted"/>
<dbReference type="InterPro" id="IPR029415">
    <property type="entry name" value="Lines_C"/>
</dbReference>
<dbReference type="InterPro" id="IPR024875">
    <property type="entry name" value="Protein_Lines"/>
</dbReference>
<dbReference type="GeneID" id="107107421"/>
<evidence type="ECO:0000313" key="4">
    <source>
        <dbReference type="Proteomes" id="UP000694871"/>
    </source>
</evidence>
<evidence type="ECO:0000259" key="3">
    <source>
        <dbReference type="Pfam" id="PF14695"/>
    </source>
</evidence>
<name>A0ABM1JP19_GEKJA</name>
<feature type="compositionally biased region" description="Polar residues" evidence="1">
    <location>
        <begin position="53"/>
        <end position="70"/>
    </location>
</feature>
<organism evidence="4 5">
    <name type="scientific">Gekko japonicus</name>
    <name type="common">Schlegel's Japanese gecko</name>
    <dbReference type="NCBI Taxonomy" id="146911"/>
    <lineage>
        <taxon>Eukaryota</taxon>
        <taxon>Metazoa</taxon>
        <taxon>Chordata</taxon>
        <taxon>Craniata</taxon>
        <taxon>Vertebrata</taxon>
        <taxon>Euteleostomi</taxon>
        <taxon>Lepidosauria</taxon>
        <taxon>Squamata</taxon>
        <taxon>Bifurcata</taxon>
        <taxon>Gekkota</taxon>
        <taxon>Gekkonidae</taxon>
        <taxon>Gekkoninae</taxon>
        <taxon>Gekko</taxon>
    </lineage>
</organism>
<evidence type="ECO:0000259" key="2">
    <source>
        <dbReference type="Pfam" id="PF14694"/>
    </source>
</evidence>
<dbReference type="InterPro" id="IPR032794">
    <property type="entry name" value="LINES_N"/>
</dbReference>
<keyword evidence="4" id="KW-1185">Reference proteome</keyword>
<dbReference type="RefSeq" id="XP_015263206.1">
    <property type="nucleotide sequence ID" value="XM_015407720.1"/>
</dbReference>
<feature type="domain" description="Protein Lines N-terminal" evidence="2">
    <location>
        <begin position="197"/>
        <end position="552"/>
    </location>
</feature>
<feature type="region of interest" description="Disordered" evidence="1">
    <location>
        <begin position="617"/>
        <end position="638"/>
    </location>
</feature>
<dbReference type="Pfam" id="PF14694">
    <property type="entry name" value="LINES_N"/>
    <property type="match status" value="1"/>
</dbReference>
<sequence>MGTRFHLLQQMYDEILTGLPLTKDSHSYAALLDPLTASQRLSAETRESHTGKCLSSSDAPSTGGSAASDSLSHERNMEPDTTENMNRPREITLLQLTLMEMMITKVQNPGMEAGIKQKYLGIVRTLVKEASIDTKLIFLLRTPDKLMSHMACKSLVSLVHLQLREEGSLNSSWLTFCSETLSGFPSSGWTAECLWTLTHAVRKILKDESLGKGGELEKLFSPLDGILEGFCHPILSQVSDLPEGILPSDKCMNGLSGFLDLLELLVASRSRTAAPFACQRMLFSNVAYVLGLTTSPAHTFVKKKSMVLLKRCILCKAGEDLVMGKVPPSFPQDPHLDEDRVVFSNTVLHFVDSGWLHRLFDGEKAAHFGGSQVRPELDVCCGLDDVFLRALSLVLLKALETKVQSSASEGEAQVLLESVMCPLLSFLKNDLRSSPCAHPFKHPCTWLSKLFIEQDDDMFEAAKALLSVHLQFKRFCHEAAVPSCLSDDQTWDTSAHRHGCNPHCIFLYLLQSIAFDASVLLDFLISSETCFLEYLVRYLKLLIEDWRHFANISKGLEPTASGDPSFSSKDLFCQEKNSGQSWANAEKSALCDPESCLPLLTSSKNCTVVQQFDNRAVKPDRPSSLRGSDNTSSLGGVQRLVDYESSEDSEIEEACLADRVQAPSSNPACLDVAISTDGQAEILECDASPLDHEDLTVAPPSWPRVSPDDPISAEGLLWKSVKCLQELRKSISRLHRRNLFPYNPAALLKLLTRVDIISRADKSRDTRCLTPHHPTLSPLSQ</sequence>
<accession>A0ABM1JP19</accession>
<dbReference type="Proteomes" id="UP000694871">
    <property type="component" value="Unplaced"/>
</dbReference>
<evidence type="ECO:0000313" key="5">
    <source>
        <dbReference type="RefSeq" id="XP_015263206.1"/>
    </source>
</evidence>
<reference evidence="5" key="1">
    <citation type="submission" date="2025-08" db="UniProtKB">
        <authorList>
            <consortium name="RefSeq"/>
        </authorList>
    </citation>
    <scope>IDENTIFICATION</scope>
</reference>
<feature type="region of interest" description="Disordered" evidence="1">
    <location>
        <begin position="41"/>
        <end position="89"/>
    </location>
</feature>
<gene>
    <name evidence="5" type="primary">LINS1</name>
</gene>
<dbReference type="Pfam" id="PF14695">
    <property type="entry name" value="LINES_C"/>
    <property type="match status" value="1"/>
</dbReference>